<evidence type="ECO:0000256" key="1">
    <source>
        <dbReference type="ARBA" id="ARBA00022737"/>
    </source>
</evidence>
<proteinExistence type="predicted"/>
<sequence>MSLKYCIKESHENQPVSFFLRENEHWVLCCAMCQYESDLPKQSFISLKDLEKINKETQKKLDSSEIIQHLYSALYNLKQWQSNVESLLLELKTQLQSKVDHFSTLIETLNQNTDYFVFNNEKLQEVLNFREQLKLELETCESDVQNLQLNLENAFLILTLSSSSQQTEKEKKVPSTIGEQTDKPEKSNSNSIINELKPQSNQSLQIEMEQLVDSPNHQPKTVIKVEEIKQQGKIQIDQNTYYEGEIYKGMMHGKGKMVQRTQNYECIYEGDFYENKKHGKFTETQIEKEVADINQSFFKSLNLLKPTNQKKIQLIGDYKEDKKVDVFTKITYLNDVIQSQRYQFYDNGALTNEFSD</sequence>
<dbReference type="OMA" id="YECIYEG"/>
<evidence type="ECO:0000256" key="2">
    <source>
        <dbReference type="SAM" id="MobiDB-lite"/>
    </source>
</evidence>
<gene>
    <name evidence="3" type="ORF">POCTA_138.1.T0640082</name>
</gene>
<dbReference type="Proteomes" id="UP000683925">
    <property type="component" value="Unassembled WGS sequence"/>
</dbReference>
<dbReference type="InterPro" id="IPR003409">
    <property type="entry name" value="MORN"/>
</dbReference>
<comment type="caution">
    <text evidence="3">The sequence shown here is derived from an EMBL/GenBank/DDBJ whole genome shotgun (WGS) entry which is preliminary data.</text>
</comment>
<keyword evidence="1" id="KW-0677">Repeat</keyword>
<keyword evidence="4" id="KW-1185">Reference proteome</keyword>
<dbReference type="EMBL" id="CAJJDP010000063">
    <property type="protein sequence ID" value="CAD8174636.1"/>
    <property type="molecule type" value="Genomic_DNA"/>
</dbReference>
<dbReference type="AlphaFoldDB" id="A0A8S1VIS0"/>
<evidence type="ECO:0000313" key="4">
    <source>
        <dbReference type="Proteomes" id="UP000683925"/>
    </source>
</evidence>
<name>A0A8S1VIS0_PAROT</name>
<protein>
    <submittedName>
        <fullName evidence="3">Uncharacterized protein</fullName>
    </submittedName>
</protein>
<reference evidence="3" key="1">
    <citation type="submission" date="2021-01" db="EMBL/GenBank/DDBJ databases">
        <authorList>
            <consortium name="Genoscope - CEA"/>
            <person name="William W."/>
        </authorList>
    </citation>
    <scope>NUCLEOTIDE SEQUENCE</scope>
</reference>
<accession>A0A8S1VIS0</accession>
<evidence type="ECO:0000313" key="3">
    <source>
        <dbReference type="EMBL" id="CAD8174636.1"/>
    </source>
</evidence>
<dbReference type="SMART" id="SM00698">
    <property type="entry name" value="MORN"/>
    <property type="match status" value="2"/>
</dbReference>
<dbReference type="OrthoDB" id="304971at2759"/>
<organism evidence="3 4">
    <name type="scientific">Paramecium octaurelia</name>
    <dbReference type="NCBI Taxonomy" id="43137"/>
    <lineage>
        <taxon>Eukaryota</taxon>
        <taxon>Sar</taxon>
        <taxon>Alveolata</taxon>
        <taxon>Ciliophora</taxon>
        <taxon>Intramacronucleata</taxon>
        <taxon>Oligohymenophorea</taxon>
        <taxon>Peniculida</taxon>
        <taxon>Parameciidae</taxon>
        <taxon>Paramecium</taxon>
    </lineage>
</organism>
<feature type="region of interest" description="Disordered" evidence="2">
    <location>
        <begin position="167"/>
        <end position="191"/>
    </location>
</feature>